<comment type="cofactor">
    <cofactor evidence="1">
        <name>Mg(2+)</name>
        <dbReference type="ChEBI" id="CHEBI:18420"/>
    </cofactor>
</comment>
<dbReference type="Pfam" id="PF10150">
    <property type="entry name" value="RNase_E_G"/>
    <property type="match status" value="1"/>
</dbReference>
<evidence type="ECO:0000259" key="6">
    <source>
        <dbReference type="Pfam" id="PF10150"/>
    </source>
</evidence>
<proteinExistence type="predicted"/>
<evidence type="ECO:0000256" key="5">
    <source>
        <dbReference type="ARBA" id="ARBA00022884"/>
    </source>
</evidence>
<dbReference type="GO" id="GO:0016787">
    <property type="term" value="F:hydrolase activity"/>
    <property type="evidence" value="ECO:0007669"/>
    <property type="project" value="UniProtKB-KW"/>
</dbReference>
<dbReference type="SUPFAM" id="SSF50249">
    <property type="entry name" value="Nucleic acid-binding proteins"/>
    <property type="match status" value="1"/>
</dbReference>
<dbReference type="EMBL" id="FP929055">
    <property type="protein sequence ID" value="CBL26604.1"/>
    <property type="molecule type" value="Genomic_DNA"/>
</dbReference>
<dbReference type="Gene3D" id="2.40.50.140">
    <property type="entry name" value="Nucleic acid-binding proteins"/>
    <property type="match status" value="1"/>
</dbReference>
<keyword evidence="4" id="KW-0460">Magnesium</keyword>
<sequence>MRNEKKQMKRKVLIEKKENHVWTFFLEEDQIAEIHCAKSDEQEKVHQIGDIYVAKVQNIVQNIGAAFLEIEPGVNCYFDLRDAQNAFFTHKIGKKPLCIGDELVVQISREAVKTKVPTVTGNISLTGRYAVLTHGNTRIGVSSKISKKDREAYKERLQEYQNDQYGLIIRTNAKDAAFEDVLTEIEQLKAEYEHLLKYAASRVCFSCLKSAPPSYITDLKNVYMDGMEEILVNDAEMYEKICSYFKKEMPENLELVHFHDDSGYPLGKIYSTETAVEHALAERVWLKHGGYLVIQVTEALTVIDVNSGKNVRKKGDDESTLKMNLEAAKETARQIRLRNLSGIILIDFINQDEEKNEETLLKEFRYFLAKDPIQTTLVDITALGLAEVTRKKVRKPLHEAVREIE</sequence>
<protein>
    <submittedName>
        <fullName evidence="7">Ribonucleases G and E</fullName>
        <ecNumber evidence="7">3.1.26.-</ecNumber>
    </submittedName>
</protein>
<evidence type="ECO:0000313" key="7">
    <source>
        <dbReference type="EMBL" id="CBL26604.1"/>
    </source>
</evidence>
<dbReference type="Proteomes" id="UP000008956">
    <property type="component" value="Chromosome"/>
</dbReference>
<dbReference type="GO" id="GO:0004540">
    <property type="term" value="F:RNA nuclease activity"/>
    <property type="evidence" value="ECO:0007669"/>
    <property type="project" value="InterPro"/>
</dbReference>
<dbReference type="InterPro" id="IPR019307">
    <property type="entry name" value="RNA-bd_AU-1/RNase_E/G"/>
</dbReference>
<accession>D4M5U2</accession>
<name>D4M5U2_9FIRM</name>
<dbReference type="GO" id="GO:0006364">
    <property type="term" value="P:rRNA processing"/>
    <property type="evidence" value="ECO:0007669"/>
    <property type="project" value="TreeGrafter"/>
</dbReference>
<reference evidence="7 8" key="2">
    <citation type="submission" date="2010-03" db="EMBL/GenBank/DDBJ databases">
        <authorList>
            <person name="Pajon A."/>
        </authorList>
    </citation>
    <scope>NUCLEOTIDE SEQUENCE [LARGE SCALE GENOMIC DNA]</scope>
    <source>
        <strain evidence="7 8">L2-14</strain>
    </source>
</reference>
<evidence type="ECO:0000256" key="1">
    <source>
        <dbReference type="ARBA" id="ARBA00001946"/>
    </source>
</evidence>
<dbReference type="EC" id="3.1.26.-" evidence="7"/>
<evidence type="ECO:0000256" key="3">
    <source>
        <dbReference type="ARBA" id="ARBA00022801"/>
    </source>
</evidence>
<dbReference type="PATRIC" id="fig|657313.3.peg.1904"/>
<evidence type="ECO:0000256" key="2">
    <source>
        <dbReference type="ARBA" id="ARBA00022723"/>
    </source>
</evidence>
<organism evidence="7 8">
    <name type="scientific">[Ruminococcus] torques L2-14</name>
    <dbReference type="NCBI Taxonomy" id="657313"/>
    <lineage>
        <taxon>Bacteria</taxon>
        <taxon>Bacillati</taxon>
        <taxon>Bacillota</taxon>
        <taxon>Clostridia</taxon>
        <taxon>Lachnospirales</taxon>
        <taxon>Lachnospiraceae</taxon>
        <taxon>Mediterraneibacter</taxon>
    </lineage>
</organism>
<dbReference type="PANTHER" id="PTHR30001:SF0">
    <property type="entry name" value="RIBONUCLEASE G"/>
    <property type="match status" value="1"/>
</dbReference>
<keyword evidence="2" id="KW-0479">Metal-binding</keyword>
<dbReference type="PANTHER" id="PTHR30001">
    <property type="entry name" value="RIBONUCLEASE"/>
    <property type="match status" value="1"/>
</dbReference>
<dbReference type="InterPro" id="IPR004659">
    <property type="entry name" value="RNase_E/G"/>
</dbReference>
<dbReference type="GO" id="GO:0003723">
    <property type="term" value="F:RNA binding"/>
    <property type="evidence" value="ECO:0007669"/>
    <property type="project" value="UniProtKB-KW"/>
</dbReference>
<evidence type="ECO:0000256" key="4">
    <source>
        <dbReference type="ARBA" id="ARBA00022842"/>
    </source>
</evidence>
<dbReference type="GO" id="GO:0046872">
    <property type="term" value="F:metal ion binding"/>
    <property type="evidence" value="ECO:0007669"/>
    <property type="project" value="UniProtKB-KW"/>
</dbReference>
<evidence type="ECO:0000313" key="8">
    <source>
        <dbReference type="Proteomes" id="UP000008956"/>
    </source>
</evidence>
<dbReference type="STRING" id="33039.ERS852502_01745"/>
<dbReference type="HOGENOM" id="CLU_003468_5_3_9"/>
<feature type="domain" description="RNA-binding protein AU-1/Ribonuclease E/G" evidence="6">
    <location>
        <begin position="124"/>
        <end position="393"/>
    </location>
</feature>
<dbReference type="AlphaFoldDB" id="D4M5U2"/>
<dbReference type="GO" id="GO:0005737">
    <property type="term" value="C:cytoplasm"/>
    <property type="evidence" value="ECO:0007669"/>
    <property type="project" value="TreeGrafter"/>
</dbReference>
<reference evidence="7 8" key="1">
    <citation type="submission" date="2010-03" db="EMBL/GenBank/DDBJ databases">
        <title>The genome sequence of Ruminococcus torques L2-14.</title>
        <authorList>
            <consortium name="metaHIT consortium -- http://www.metahit.eu/"/>
            <person name="Pajon A."/>
            <person name="Turner K."/>
            <person name="Parkhill J."/>
            <person name="Duncan S."/>
            <person name="Flint H."/>
        </authorList>
    </citation>
    <scope>NUCLEOTIDE SEQUENCE [LARGE SCALE GENOMIC DNA]</scope>
    <source>
        <strain evidence="7 8">L2-14</strain>
    </source>
</reference>
<keyword evidence="3 7" id="KW-0378">Hydrolase</keyword>
<keyword evidence="5" id="KW-0694">RNA-binding</keyword>
<dbReference type="KEGG" id="rto:RTO_20810"/>
<dbReference type="CDD" id="cd04453">
    <property type="entry name" value="S1_RNase_E"/>
    <property type="match status" value="1"/>
</dbReference>
<dbReference type="InterPro" id="IPR012340">
    <property type="entry name" value="NA-bd_OB-fold"/>
</dbReference>
<gene>
    <name evidence="7" type="ORF">RTO_20810</name>
</gene>